<dbReference type="Gene3D" id="3.40.50.300">
    <property type="entry name" value="P-loop containing nucleotide triphosphate hydrolases"/>
    <property type="match status" value="1"/>
</dbReference>
<protein>
    <submittedName>
        <fullName evidence="1">Toxin</fullName>
    </submittedName>
</protein>
<dbReference type="EMBL" id="JAJGMW010000008">
    <property type="protein sequence ID" value="MCC4212707.1"/>
    <property type="molecule type" value="Genomic_DNA"/>
</dbReference>
<keyword evidence="2" id="KW-1185">Reference proteome</keyword>
<dbReference type="PANTHER" id="PTHR39206:SF1">
    <property type="entry name" value="SLL8004 PROTEIN"/>
    <property type="match status" value="1"/>
</dbReference>
<proteinExistence type="predicted"/>
<name>A0ABS8GU15_9FLAO</name>
<organism evidence="1 2">
    <name type="scientific">Leeuwenhoekiella parthenopeia</name>
    <dbReference type="NCBI Taxonomy" id="2890320"/>
    <lineage>
        <taxon>Bacteria</taxon>
        <taxon>Pseudomonadati</taxon>
        <taxon>Bacteroidota</taxon>
        <taxon>Flavobacteriia</taxon>
        <taxon>Flavobacteriales</taxon>
        <taxon>Flavobacteriaceae</taxon>
        <taxon>Leeuwenhoekiella</taxon>
    </lineage>
</organism>
<sequence length="248" mass="28236">MAPKLQYIKGRRIRVFAGPNGSGKTTILKQIDSRFDLGYYINADEIELEISKSGQFDLGKFGISEANSRGLKSLIPKHSIYKKAHKDGYAFDLKIEGTTVINPDQKTHSYEAALLADLIRNVLLESGSKFSFETVMSHPAKVDFLNSSSKKGYKNYLYFISTESPLINKERVKQRVELGGHPVDPIKIEERYYRSLELLSDAISKTYRTFIFDNSKNAPTLILEIFKGTEVEFKHNLVPAWVDEYVLR</sequence>
<accession>A0ABS8GU15</accession>
<reference evidence="1 2" key="1">
    <citation type="submission" date="2021-11" db="EMBL/GenBank/DDBJ databases">
        <title>Seasonal and diel survey of microbial diversity of the Tyrrhenian coast.</title>
        <authorList>
            <person name="Gattoni G."/>
            <person name="Corral P."/>
        </authorList>
    </citation>
    <scope>NUCLEOTIDE SEQUENCE [LARGE SCALE GENOMIC DNA]</scope>
    <source>
        <strain evidence="1 2">Mr9</strain>
    </source>
</reference>
<dbReference type="PANTHER" id="PTHR39206">
    <property type="entry name" value="SLL8004 PROTEIN"/>
    <property type="match status" value="1"/>
</dbReference>
<gene>
    <name evidence="1" type="ORF">LLW17_08255</name>
</gene>
<evidence type="ECO:0000313" key="2">
    <source>
        <dbReference type="Proteomes" id="UP001197770"/>
    </source>
</evidence>
<dbReference type="RefSeq" id="WP_228229781.1">
    <property type="nucleotide sequence ID" value="NZ_JAJGMW010000008.1"/>
</dbReference>
<evidence type="ECO:0000313" key="1">
    <source>
        <dbReference type="EMBL" id="MCC4212707.1"/>
    </source>
</evidence>
<dbReference type="Proteomes" id="UP001197770">
    <property type="component" value="Unassembled WGS sequence"/>
</dbReference>
<dbReference type="InterPro" id="IPR027417">
    <property type="entry name" value="P-loop_NTPase"/>
</dbReference>
<dbReference type="SUPFAM" id="SSF52540">
    <property type="entry name" value="P-loop containing nucleoside triphosphate hydrolases"/>
    <property type="match status" value="1"/>
</dbReference>
<comment type="caution">
    <text evidence="1">The sequence shown here is derived from an EMBL/GenBank/DDBJ whole genome shotgun (WGS) entry which is preliminary data.</text>
</comment>